<comment type="pathway">
    <text evidence="1 8">Amino-acid biosynthesis; L-histidine biosynthesis; L-histidine from 5-phospho-alpha-D-ribose 1-diphosphate: step 8/9.</text>
</comment>
<dbReference type="InterPro" id="IPR004013">
    <property type="entry name" value="PHP_dom"/>
</dbReference>
<dbReference type="PANTHER" id="PTHR21039:SF0">
    <property type="entry name" value="HISTIDINOL-PHOSPHATASE"/>
    <property type="match status" value="1"/>
</dbReference>
<dbReference type="PANTHER" id="PTHR21039">
    <property type="entry name" value="HISTIDINOL PHOSPHATASE-RELATED"/>
    <property type="match status" value="1"/>
</dbReference>
<dbReference type="EMBL" id="CP002351">
    <property type="protein sequence ID" value="AEH51567.1"/>
    <property type="molecule type" value="Genomic_DNA"/>
</dbReference>
<protein>
    <recommendedName>
        <fullName evidence="3 8">Histidinol-phosphatase</fullName>
        <shortName evidence="8">HolPase</shortName>
        <ecNumber evidence="3 8">3.1.3.15</ecNumber>
    </recommendedName>
</protein>
<keyword evidence="5 8" id="KW-0378">Hydrolase</keyword>
<evidence type="ECO:0000256" key="3">
    <source>
        <dbReference type="ARBA" id="ARBA00013085"/>
    </source>
</evidence>
<dbReference type="GO" id="GO:0000105">
    <property type="term" value="P:L-histidine biosynthetic process"/>
    <property type="evidence" value="ECO:0007669"/>
    <property type="project" value="UniProtKB-UniRule"/>
</dbReference>
<dbReference type="SUPFAM" id="SSF89550">
    <property type="entry name" value="PHP domain-like"/>
    <property type="match status" value="1"/>
</dbReference>
<evidence type="ECO:0000259" key="9">
    <source>
        <dbReference type="SMART" id="SM00481"/>
    </source>
</evidence>
<dbReference type="InterPro" id="IPR003141">
    <property type="entry name" value="Pol/His_phosphatase_N"/>
</dbReference>
<gene>
    <name evidence="10" type="ORF">Theth_1514</name>
</gene>
<dbReference type="GO" id="GO:0004401">
    <property type="term" value="F:histidinol-phosphatase activity"/>
    <property type="evidence" value="ECO:0007669"/>
    <property type="project" value="UniProtKB-UniRule"/>
</dbReference>
<keyword evidence="11" id="KW-1185">Reference proteome</keyword>
<dbReference type="eggNOG" id="COG1387">
    <property type="taxonomic scope" value="Bacteria"/>
</dbReference>
<dbReference type="RefSeq" id="WP_013932779.1">
    <property type="nucleotide sequence ID" value="NC_015707.1"/>
</dbReference>
<proteinExistence type="inferred from homology"/>
<evidence type="ECO:0000256" key="4">
    <source>
        <dbReference type="ARBA" id="ARBA00022605"/>
    </source>
</evidence>
<dbReference type="InterPro" id="IPR010140">
    <property type="entry name" value="Histidinol_P_phosphatase_HisJ"/>
</dbReference>
<dbReference type="STRING" id="688269.Theth_1514"/>
<name>F7YTY5_9THEM</name>
<keyword evidence="4 8" id="KW-0028">Amino-acid biosynthesis</keyword>
<evidence type="ECO:0000313" key="11">
    <source>
        <dbReference type="Proteomes" id="UP000006804"/>
    </source>
</evidence>
<dbReference type="HOGENOM" id="CLU_054611_3_0_0"/>
<evidence type="ECO:0000313" key="10">
    <source>
        <dbReference type="EMBL" id="AEH51567.1"/>
    </source>
</evidence>
<dbReference type="GO" id="GO:0005737">
    <property type="term" value="C:cytoplasm"/>
    <property type="evidence" value="ECO:0007669"/>
    <property type="project" value="TreeGrafter"/>
</dbReference>
<evidence type="ECO:0000256" key="7">
    <source>
        <dbReference type="ARBA" id="ARBA00049158"/>
    </source>
</evidence>
<evidence type="ECO:0000256" key="2">
    <source>
        <dbReference type="ARBA" id="ARBA00009152"/>
    </source>
</evidence>
<reference evidence="10 11" key="1">
    <citation type="submission" date="2010-11" db="EMBL/GenBank/DDBJ databases">
        <title>The complete genome of Thermotoga thermarum DSM 5069.</title>
        <authorList>
            <consortium name="US DOE Joint Genome Institute (JGI-PGF)"/>
            <person name="Lucas S."/>
            <person name="Copeland A."/>
            <person name="Lapidus A."/>
            <person name="Bruce D."/>
            <person name="Goodwin L."/>
            <person name="Pitluck S."/>
            <person name="Kyrpides N."/>
            <person name="Mavromatis K."/>
            <person name="Ivanova N."/>
            <person name="Zeytun A."/>
            <person name="Brettin T."/>
            <person name="Detter J.C."/>
            <person name="Tapia R."/>
            <person name="Han C."/>
            <person name="Land M."/>
            <person name="Hauser L."/>
            <person name="Markowitz V."/>
            <person name="Cheng J.-F."/>
            <person name="Hugenholtz P."/>
            <person name="Woyke T."/>
            <person name="Wu D."/>
            <person name="Spring S."/>
            <person name="Schroeder M."/>
            <person name="Brambilla E."/>
            <person name="Klenk H.-P."/>
            <person name="Eisen J.A."/>
        </authorList>
    </citation>
    <scope>NUCLEOTIDE SEQUENCE [LARGE SCALE GENOMIC DNA]</scope>
    <source>
        <strain evidence="10 11">DSM 5069</strain>
    </source>
</reference>
<evidence type="ECO:0000256" key="1">
    <source>
        <dbReference type="ARBA" id="ARBA00004970"/>
    </source>
</evidence>
<evidence type="ECO:0000256" key="8">
    <source>
        <dbReference type="RuleBase" id="RU366003"/>
    </source>
</evidence>
<organism evidence="10 11">
    <name type="scientific">Pseudothermotoga thermarum DSM 5069</name>
    <dbReference type="NCBI Taxonomy" id="688269"/>
    <lineage>
        <taxon>Bacteria</taxon>
        <taxon>Thermotogati</taxon>
        <taxon>Thermotogota</taxon>
        <taxon>Thermotogae</taxon>
        <taxon>Thermotogales</taxon>
        <taxon>Thermotogaceae</taxon>
        <taxon>Pseudothermotoga</taxon>
    </lineage>
</organism>
<dbReference type="SMART" id="SM00481">
    <property type="entry name" value="POLIIIAc"/>
    <property type="match status" value="1"/>
</dbReference>
<comment type="similarity">
    <text evidence="2 8">Belongs to the PHP hydrolase family. HisK subfamily.</text>
</comment>
<dbReference type="Gene3D" id="3.20.20.140">
    <property type="entry name" value="Metal-dependent hydrolases"/>
    <property type="match status" value="1"/>
</dbReference>
<dbReference type="KEGG" id="tta:Theth_1514"/>
<dbReference type="AlphaFoldDB" id="F7YTY5"/>
<accession>F7YTY5</accession>
<keyword evidence="6 8" id="KW-0368">Histidine biosynthesis</keyword>
<comment type="catalytic activity">
    <reaction evidence="7 8">
        <text>L-histidinol phosphate + H2O = L-histidinol + phosphate</text>
        <dbReference type="Rhea" id="RHEA:14465"/>
        <dbReference type="ChEBI" id="CHEBI:15377"/>
        <dbReference type="ChEBI" id="CHEBI:43474"/>
        <dbReference type="ChEBI" id="CHEBI:57699"/>
        <dbReference type="ChEBI" id="CHEBI:57980"/>
        <dbReference type="EC" id="3.1.3.15"/>
    </reaction>
</comment>
<dbReference type="OrthoDB" id="9775255at2"/>
<dbReference type="PATRIC" id="fig|688269.3.peg.1563"/>
<evidence type="ECO:0000256" key="5">
    <source>
        <dbReference type="ARBA" id="ARBA00022801"/>
    </source>
</evidence>
<dbReference type="UniPathway" id="UPA00031">
    <property type="reaction ID" value="UER00013"/>
</dbReference>
<dbReference type="InterPro" id="IPR016195">
    <property type="entry name" value="Pol/histidinol_Pase-like"/>
</dbReference>
<dbReference type="EC" id="3.1.3.15" evidence="3 8"/>
<sequence>MLTDYHIHSNFSLDCKSSISEIVLACREKGITSFIITDHYEVSTKDVWKDWVFNVDEYKKQMEKYSLPVGIELGWDGIAPINIDLEIFDYVLLSHHDLDEPVTKESYVKYLERLNKLIRKIDHFHCLAHLDFPRRYNKDYEPFSKDTYDLIKEILKYLIEEGKFLEVNTRSISMFGEPNPSVEILKLYRELGGEMITLGSDAHYIENIGLGIQQGLEMIKSVGFRYMMVFNNGWEAVELK</sequence>
<dbReference type="Proteomes" id="UP000006804">
    <property type="component" value="Chromosome"/>
</dbReference>
<evidence type="ECO:0000256" key="6">
    <source>
        <dbReference type="ARBA" id="ARBA00023102"/>
    </source>
</evidence>
<dbReference type="Pfam" id="PF02811">
    <property type="entry name" value="PHP"/>
    <property type="match status" value="1"/>
</dbReference>
<feature type="domain" description="Polymerase/histidinol phosphatase N-terminal" evidence="9">
    <location>
        <begin position="3"/>
        <end position="89"/>
    </location>
</feature>